<gene>
    <name evidence="14" type="ORF">SBAD_LOCUS12470</name>
</gene>
<dbReference type="GO" id="GO:0008270">
    <property type="term" value="F:zinc ion binding"/>
    <property type="evidence" value="ECO:0007669"/>
    <property type="project" value="UniProtKB-KW"/>
</dbReference>
<evidence type="ECO:0000256" key="9">
    <source>
        <dbReference type="ARBA" id="ARBA00043044"/>
    </source>
</evidence>
<feature type="transmembrane region" description="Helical" evidence="12">
    <location>
        <begin position="115"/>
        <end position="136"/>
    </location>
</feature>
<evidence type="ECO:0000256" key="5">
    <source>
        <dbReference type="ARBA" id="ARBA00022833"/>
    </source>
</evidence>
<evidence type="ECO:0000256" key="1">
    <source>
        <dbReference type="ARBA" id="ARBA00004141"/>
    </source>
</evidence>
<dbReference type="EMBL" id="UZAM01017902">
    <property type="protein sequence ID" value="VDP48739.1"/>
    <property type="molecule type" value="Genomic_DNA"/>
</dbReference>
<keyword evidence="2 12" id="KW-0812">Transmembrane</keyword>
<dbReference type="PANTHER" id="PTHR46283">
    <property type="entry name" value="E3 UBIQUITIN-PROTEIN LIGASE MARCH5"/>
    <property type="match status" value="1"/>
</dbReference>
<evidence type="ECO:0000256" key="4">
    <source>
        <dbReference type="ARBA" id="ARBA00022771"/>
    </source>
</evidence>
<evidence type="ECO:0000313" key="14">
    <source>
        <dbReference type="EMBL" id="VDP48739.1"/>
    </source>
</evidence>
<dbReference type="PROSITE" id="PS51292">
    <property type="entry name" value="ZF_RING_CH"/>
    <property type="match status" value="1"/>
</dbReference>
<dbReference type="InterPro" id="IPR013083">
    <property type="entry name" value="Znf_RING/FYVE/PHD"/>
</dbReference>
<reference evidence="14 15" key="2">
    <citation type="submission" date="2018-11" db="EMBL/GenBank/DDBJ databases">
        <authorList>
            <consortium name="Pathogen Informatics"/>
        </authorList>
    </citation>
    <scope>NUCLEOTIDE SEQUENCE [LARGE SCALE GENOMIC DNA]</scope>
</reference>
<evidence type="ECO:0000313" key="15">
    <source>
        <dbReference type="Proteomes" id="UP000270296"/>
    </source>
</evidence>
<dbReference type="OrthoDB" id="5917976at2759"/>
<name>A0A183J9C3_9BILA</name>
<dbReference type="Gene3D" id="3.30.40.10">
    <property type="entry name" value="Zinc/RING finger domain, C3HC4 (zinc finger)"/>
    <property type="match status" value="1"/>
</dbReference>
<evidence type="ECO:0000259" key="13">
    <source>
        <dbReference type="PROSITE" id="PS51292"/>
    </source>
</evidence>
<dbReference type="Pfam" id="PF12906">
    <property type="entry name" value="RINGv"/>
    <property type="match status" value="1"/>
</dbReference>
<proteinExistence type="predicted"/>
<dbReference type="InterPro" id="IPR011016">
    <property type="entry name" value="Znf_RING-CH"/>
</dbReference>
<evidence type="ECO:0000256" key="2">
    <source>
        <dbReference type="ARBA" id="ARBA00022692"/>
    </source>
</evidence>
<keyword evidence="7 12" id="KW-0472">Membrane</keyword>
<evidence type="ECO:0000256" key="3">
    <source>
        <dbReference type="ARBA" id="ARBA00022723"/>
    </source>
</evidence>
<comment type="subcellular location">
    <subcellularLocation>
        <location evidence="1">Membrane</location>
        <topology evidence="1">Multi-pass membrane protein</topology>
    </subcellularLocation>
</comment>
<organism evidence="16">
    <name type="scientific">Soboliphyme baturini</name>
    <dbReference type="NCBI Taxonomy" id="241478"/>
    <lineage>
        <taxon>Eukaryota</taxon>
        <taxon>Metazoa</taxon>
        <taxon>Ecdysozoa</taxon>
        <taxon>Nematoda</taxon>
        <taxon>Enoplea</taxon>
        <taxon>Dorylaimia</taxon>
        <taxon>Dioctophymatida</taxon>
        <taxon>Dioctophymatoidea</taxon>
        <taxon>Soboliphymatidae</taxon>
        <taxon>Soboliphyme</taxon>
    </lineage>
</organism>
<evidence type="ECO:0000256" key="12">
    <source>
        <dbReference type="SAM" id="Phobius"/>
    </source>
</evidence>
<dbReference type="SMART" id="SM00744">
    <property type="entry name" value="RINGv"/>
    <property type="match status" value="1"/>
</dbReference>
<evidence type="ECO:0000256" key="8">
    <source>
        <dbReference type="ARBA" id="ARBA00040151"/>
    </source>
</evidence>
<reference evidence="16" key="1">
    <citation type="submission" date="2016-06" db="UniProtKB">
        <authorList>
            <consortium name="WormBaseParasite"/>
        </authorList>
    </citation>
    <scope>IDENTIFICATION</scope>
</reference>
<feature type="transmembrane region" description="Helical" evidence="12">
    <location>
        <begin position="74"/>
        <end position="94"/>
    </location>
</feature>
<dbReference type="GO" id="GO:0016020">
    <property type="term" value="C:membrane"/>
    <property type="evidence" value="ECO:0007669"/>
    <property type="project" value="UniProtKB-SubCell"/>
</dbReference>
<dbReference type="Proteomes" id="UP000270296">
    <property type="component" value="Unassembled WGS sequence"/>
</dbReference>
<keyword evidence="4" id="KW-0863">Zinc-finger</keyword>
<dbReference type="WBParaSite" id="SBAD_0001287901-mRNA-1">
    <property type="protein sequence ID" value="SBAD_0001287901-mRNA-1"/>
    <property type="gene ID" value="SBAD_0001287901"/>
</dbReference>
<evidence type="ECO:0000256" key="7">
    <source>
        <dbReference type="ARBA" id="ARBA00023136"/>
    </source>
</evidence>
<evidence type="ECO:0000256" key="10">
    <source>
        <dbReference type="ARBA" id="ARBA00043185"/>
    </source>
</evidence>
<accession>A0A183J9C3</accession>
<sequence length="171" mass="19615">MASWVKPCRCRGSTKWVHQRCLQRWIDVKQNGDLTASVECHQCRTPYRIKYPPMNFLMRLLNSIDQSVSRFCPFLSGIIVFGSAYWSAVTYGALIVMQIVGRRRGLSLIRRSDPWLLLLALPGIPLSLIACHMVQWEDRVTNFIANLLLEVRRSFGDLSNAILCFVLLVET</sequence>
<dbReference type="AlphaFoldDB" id="A0A183J9C3"/>
<dbReference type="SUPFAM" id="SSF57850">
    <property type="entry name" value="RING/U-box"/>
    <property type="match status" value="1"/>
</dbReference>
<evidence type="ECO:0000256" key="11">
    <source>
        <dbReference type="ARBA" id="ARBA00043231"/>
    </source>
</evidence>
<keyword evidence="3" id="KW-0479">Metal-binding</keyword>
<evidence type="ECO:0000256" key="6">
    <source>
        <dbReference type="ARBA" id="ARBA00022989"/>
    </source>
</evidence>
<keyword evidence="5" id="KW-0862">Zinc</keyword>
<feature type="domain" description="RING-CH-type" evidence="13">
    <location>
        <begin position="1"/>
        <end position="50"/>
    </location>
</feature>
<keyword evidence="6 12" id="KW-1133">Transmembrane helix</keyword>
<evidence type="ECO:0000313" key="16">
    <source>
        <dbReference type="WBParaSite" id="SBAD_0001287901-mRNA-1"/>
    </source>
</evidence>
<protein>
    <recommendedName>
        <fullName evidence="8">E3 ubiquitin-protein ligase MARCHF5</fullName>
    </recommendedName>
    <alternativeName>
        <fullName evidence="10">Membrane-associated RING finger protein 5</fullName>
    </alternativeName>
    <alternativeName>
        <fullName evidence="9">Membrane-associated RING-CH protein V</fullName>
    </alternativeName>
    <alternativeName>
        <fullName evidence="11">RING-type E3 ubiquitin transferase MARCHF5</fullName>
    </alternativeName>
</protein>
<keyword evidence="15" id="KW-1185">Reference proteome</keyword>